<accession>A0AAD9PAZ8</accession>
<keyword evidence="1" id="KW-0812">Transmembrane</keyword>
<keyword evidence="1" id="KW-0472">Membrane</keyword>
<dbReference type="EMBL" id="JAODUO010000056">
    <property type="protein sequence ID" value="KAK2191226.1"/>
    <property type="molecule type" value="Genomic_DNA"/>
</dbReference>
<dbReference type="AlphaFoldDB" id="A0AAD9PAZ8"/>
<keyword evidence="3" id="KW-1185">Reference proteome</keyword>
<evidence type="ECO:0000256" key="1">
    <source>
        <dbReference type="SAM" id="Phobius"/>
    </source>
</evidence>
<gene>
    <name evidence="2" type="ORF">NP493_55g04008</name>
</gene>
<evidence type="ECO:0000313" key="3">
    <source>
        <dbReference type="Proteomes" id="UP001209878"/>
    </source>
</evidence>
<name>A0AAD9PAZ8_RIDPI</name>
<protein>
    <submittedName>
        <fullName evidence="2">Uncharacterized protein</fullName>
    </submittedName>
</protein>
<evidence type="ECO:0000313" key="2">
    <source>
        <dbReference type="EMBL" id="KAK2191226.1"/>
    </source>
</evidence>
<comment type="caution">
    <text evidence="2">The sequence shown here is derived from an EMBL/GenBank/DDBJ whole genome shotgun (WGS) entry which is preliminary data.</text>
</comment>
<reference evidence="2" key="1">
    <citation type="journal article" date="2023" name="Mol. Biol. Evol.">
        <title>Third-Generation Sequencing Reveals the Adaptive Role of the Epigenome in Three Deep-Sea Polychaetes.</title>
        <authorList>
            <person name="Perez M."/>
            <person name="Aroh O."/>
            <person name="Sun Y."/>
            <person name="Lan Y."/>
            <person name="Juniper S.K."/>
            <person name="Young C.R."/>
            <person name="Angers B."/>
            <person name="Qian P.Y."/>
        </authorList>
    </citation>
    <scope>NUCLEOTIDE SEQUENCE</scope>
    <source>
        <strain evidence="2">R07B-5</strain>
    </source>
</reference>
<dbReference type="Proteomes" id="UP001209878">
    <property type="component" value="Unassembled WGS sequence"/>
</dbReference>
<proteinExistence type="predicted"/>
<feature type="transmembrane region" description="Helical" evidence="1">
    <location>
        <begin position="6"/>
        <end position="30"/>
    </location>
</feature>
<organism evidence="2 3">
    <name type="scientific">Ridgeia piscesae</name>
    <name type="common">Tubeworm</name>
    <dbReference type="NCBI Taxonomy" id="27915"/>
    <lineage>
        <taxon>Eukaryota</taxon>
        <taxon>Metazoa</taxon>
        <taxon>Spiralia</taxon>
        <taxon>Lophotrochozoa</taxon>
        <taxon>Annelida</taxon>
        <taxon>Polychaeta</taxon>
        <taxon>Sedentaria</taxon>
        <taxon>Canalipalpata</taxon>
        <taxon>Sabellida</taxon>
        <taxon>Siboglinidae</taxon>
        <taxon>Ridgeia</taxon>
    </lineage>
</organism>
<keyword evidence="1" id="KW-1133">Transmembrane helix</keyword>
<sequence length="80" mass="9480">MRHTIITIPFFIFFPTLLYSSTPLFLHVFARHSFFTHSLILKKSHMDSVMVMCTYSRERRSSLCYTKQLCLPCFIDIITV</sequence>